<dbReference type="EMBL" id="CAIZ01000038">
    <property type="protein sequence ID" value="CCH69125.1"/>
    <property type="molecule type" value="Genomic_DNA"/>
</dbReference>
<feature type="transmembrane region" description="Helical" evidence="6">
    <location>
        <begin position="271"/>
        <end position="289"/>
    </location>
</feature>
<keyword evidence="2" id="KW-1003">Cell membrane</keyword>
<evidence type="ECO:0000313" key="8">
    <source>
        <dbReference type="Proteomes" id="UP000013167"/>
    </source>
</evidence>
<evidence type="ECO:0000256" key="2">
    <source>
        <dbReference type="ARBA" id="ARBA00022475"/>
    </source>
</evidence>
<dbReference type="PANTHER" id="PTHR39087:SF2">
    <property type="entry name" value="UPF0104 MEMBRANE PROTEIN MJ1595"/>
    <property type="match status" value="1"/>
</dbReference>
<feature type="transmembrane region" description="Helical" evidence="6">
    <location>
        <begin position="62"/>
        <end position="81"/>
    </location>
</feature>
<dbReference type="Proteomes" id="UP000013167">
    <property type="component" value="Unassembled WGS sequence"/>
</dbReference>
<feature type="transmembrane region" description="Helical" evidence="6">
    <location>
        <begin position="243"/>
        <end position="265"/>
    </location>
</feature>
<keyword evidence="8" id="KW-1185">Reference proteome</keyword>
<evidence type="ECO:0000256" key="5">
    <source>
        <dbReference type="ARBA" id="ARBA00023136"/>
    </source>
</evidence>
<dbReference type="RefSeq" id="WP_010851875.1">
    <property type="nucleotide sequence ID" value="NZ_HF570956.1"/>
</dbReference>
<feature type="transmembrane region" description="Helical" evidence="6">
    <location>
        <begin position="174"/>
        <end position="194"/>
    </location>
</feature>
<organism evidence="7 8">
    <name type="scientific">Phycicoccus elongatus Lp2</name>
    <dbReference type="NCBI Taxonomy" id="1193181"/>
    <lineage>
        <taxon>Bacteria</taxon>
        <taxon>Bacillati</taxon>
        <taxon>Actinomycetota</taxon>
        <taxon>Actinomycetes</taxon>
        <taxon>Micrococcales</taxon>
        <taxon>Intrasporangiaceae</taxon>
        <taxon>Phycicoccus</taxon>
    </lineage>
</organism>
<name>N0E0C2_9MICO</name>
<dbReference type="Pfam" id="PF03706">
    <property type="entry name" value="LPG_synthase_TM"/>
    <property type="match status" value="1"/>
</dbReference>
<reference evidence="7 8" key="1">
    <citation type="journal article" date="2013" name="ISME J.">
        <title>A metabolic model for members of the genus Tetrasphaera involved in enhanced biological phosphorus removal.</title>
        <authorList>
            <person name="Kristiansen R."/>
            <person name="Nguyen H.T.T."/>
            <person name="Saunders A.M."/>
            <person name="Nielsen J.L."/>
            <person name="Wimmer R."/>
            <person name="Le V.Q."/>
            <person name="McIlroy S.J."/>
            <person name="Petrovski S."/>
            <person name="Seviour R.J."/>
            <person name="Calteau A."/>
            <person name="Nielsen K.L."/>
            <person name="Nielsen P.H."/>
        </authorList>
    </citation>
    <scope>NUCLEOTIDE SEQUENCE [LARGE SCALE GENOMIC DNA]</scope>
    <source>
        <strain evidence="7 8">Lp2</strain>
    </source>
</reference>
<protein>
    <submittedName>
        <fullName evidence="7">Uncharacterized protein</fullName>
    </submittedName>
</protein>
<gene>
    <name evidence="7" type="ORF">BN10_1320024</name>
</gene>
<comment type="caution">
    <text evidence="7">The sequence shown here is derived from an EMBL/GenBank/DDBJ whole genome shotgun (WGS) entry which is preliminary data.</text>
</comment>
<dbReference type="STRING" id="1193181.BN10_1320024"/>
<evidence type="ECO:0000256" key="3">
    <source>
        <dbReference type="ARBA" id="ARBA00022692"/>
    </source>
</evidence>
<evidence type="ECO:0000256" key="6">
    <source>
        <dbReference type="SAM" id="Phobius"/>
    </source>
</evidence>
<dbReference type="HOGENOM" id="CLU_056920_0_0_11"/>
<keyword evidence="3 6" id="KW-0812">Transmembrane</keyword>
<feature type="transmembrane region" description="Helical" evidence="6">
    <location>
        <begin position="93"/>
        <end position="124"/>
    </location>
</feature>
<keyword evidence="5 6" id="KW-0472">Membrane</keyword>
<dbReference type="GO" id="GO:0005886">
    <property type="term" value="C:plasma membrane"/>
    <property type="evidence" value="ECO:0007669"/>
    <property type="project" value="UniProtKB-SubCell"/>
</dbReference>
<evidence type="ECO:0000256" key="1">
    <source>
        <dbReference type="ARBA" id="ARBA00004651"/>
    </source>
</evidence>
<evidence type="ECO:0000313" key="7">
    <source>
        <dbReference type="EMBL" id="CCH69125.1"/>
    </source>
</evidence>
<dbReference type="PANTHER" id="PTHR39087">
    <property type="entry name" value="UPF0104 MEMBRANE PROTEIN MJ1595"/>
    <property type="match status" value="1"/>
</dbReference>
<proteinExistence type="predicted"/>
<sequence length="356" mass="38205">MSQPGGIVLDPQQPQPTAWTWRRILQAVLGIGLAVVLIVWGLPHFAKTSWADIWSSIQVVPWWHVLAFQGLMLAGLYSYTFTLTGAMPGLSHWRALILNLCGSSVSNLLPGGGAVGLAATYAMCRSWGFTNRATSTMAIVTGVWNVLSRIALPVVAIVALWWGNDELPAPLRDAAVGGMITGAIIIGFLVAVIASERQAQRVGRFFDRLLRPLFRRSKRTATMSVDQLVRELRARITDTVRTGWLQMTFGMVGFFGLYYALFVLIMRDVGVALPLGMLFAAYAIGRLLTAVGITPGGLGVTESATVIALVGWGAPPAQATAGVVLFSVVTHLMEVPLGGLGWLAWSATAQCQTTSV</sequence>
<comment type="subcellular location">
    <subcellularLocation>
        <location evidence="1">Cell membrane</location>
        <topology evidence="1">Multi-pass membrane protein</topology>
    </subcellularLocation>
</comment>
<feature type="transmembrane region" description="Helical" evidence="6">
    <location>
        <begin position="24"/>
        <end position="42"/>
    </location>
</feature>
<dbReference type="InterPro" id="IPR022791">
    <property type="entry name" value="L-PG_synthase/AglD"/>
</dbReference>
<feature type="transmembrane region" description="Helical" evidence="6">
    <location>
        <begin position="136"/>
        <end position="162"/>
    </location>
</feature>
<dbReference type="eggNOG" id="COG0392">
    <property type="taxonomic scope" value="Bacteria"/>
</dbReference>
<accession>N0E0C2</accession>
<dbReference type="AlphaFoldDB" id="N0E0C2"/>
<keyword evidence="4 6" id="KW-1133">Transmembrane helix</keyword>
<evidence type="ECO:0000256" key="4">
    <source>
        <dbReference type="ARBA" id="ARBA00022989"/>
    </source>
</evidence>